<dbReference type="OrthoDB" id="1924287at2759"/>
<name>W4JU07_HETIT</name>
<dbReference type="RefSeq" id="XP_009551798.1">
    <property type="nucleotide sequence ID" value="XM_009553503.1"/>
</dbReference>
<feature type="region of interest" description="Disordered" evidence="1">
    <location>
        <begin position="17"/>
        <end position="43"/>
    </location>
</feature>
<dbReference type="GO" id="GO:0003723">
    <property type="term" value="F:RNA binding"/>
    <property type="evidence" value="ECO:0007669"/>
    <property type="project" value="TreeGrafter"/>
</dbReference>
<feature type="compositionally biased region" description="Basic and acidic residues" evidence="1">
    <location>
        <begin position="481"/>
        <end position="496"/>
    </location>
</feature>
<sequence>MRQITLLLTERECQPAAQTAASQLEKASKEKSTEDKEKAKEFDAQTEPAKLIGSWYGGVYMPPARLCALREAASSDCTSVEYQQLSWDVLRKSITGIVNRVNIGNIKNVVPELFAENLIRGRRLFARSIMKAQSASTSFTPVFAAVITDLNTSSEGHSKRNDKVKSDLLSPAGQGTLAKAFYFLLQKHREKTFEEDSIFMDVDEHMSTLGEKAIARLYVSPLSKKPRSLSVDTNSISLAFSRMMGGDMGPGTARAEYIGNASPTHRSRPTSPAGPRGHRPCPISTPSADFFHPRNQPEKLSQSMHDSGRSTYYDRHLHSGITNAHYTHLPDRGFVLAHPSPITPPGLRSFLHMSTPGSPSPTGAFLVENSPQANASVFERFRAVLNKSKLSHRVQYMIEVLMQVRKDKHKDNPILPEGLDLVEEDDQITHQIGLEEELQVQEGLNIFKIDPNYLQNEEKYKAIKAEILGNDNSDGDESGSEESKSEDKAVEAKGGIEDRTQTNSVNLCRIITRLFGHLLTTNVGSWVTLECIKTNDTTRSRIFVKILMQEVLESMGLATLKNTDRRALILGVAFLPSGLALVLVAYVCAADTGARETFSNDTVQVGLWSCTNPDGAFPQAAFEDVYQA</sequence>
<evidence type="ECO:0000313" key="3">
    <source>
        <dbReference type="EMBL" id="ETW76939.1"/>
    </source>
</evidence>
<dbReference type="Gene3D" id="1.25.40.180">
    <property type="match status" value="2"/>
</dbReference>
<dbReference type="PANTHER" id="PTHR18034">
    <property type="entry name" value="CELL CYCLE CONTROL PROTEIN CWF22-RELATED"/>
    <property type="match status" value="1"/>
</dbReference>
<dbReference type="EMBL" id="KI925464">
    <property type="protein sequence ID" value="ETW76939.1"/>
    <property type="molecule type" value="Genomic_DNA"/>
</dbReference>
<protein>
    <submittedName>
        <fullName evidence="3">Uncharacterized protein</fullName>
    </submittedName>
</protein>
<dbReference type="InterPro" id="IPR050781">
    <property type="entry name" value="CWC22_splicing_factor"/>
</dbReference>
<proteinExistence type="predicted"/>
<dbReference type="GeneID" id="20676610"/>
<dbReference type="SUPFAM" id="SSF48371">
    <property type="entry name" value="ARM repeat"/>
    <property type="match status" value="2"/>
</dbReference>
<dbReference type="GO" id="GO:0000398">
    <property type="term" value="P:mRNA splicing, via spliceosome"/>
    <property type="evidence" value="ECO:0007669"/>
    <property type="project" value="TreeGrafter"/>
</dbReference>
<organism evidence="3 4">
    <name type="scientific">Heterobasidion irregulare (strain TC 32-1)</name>
    <dbReference type="NCBI Taxonomy" id="747525"/>
    <lineage>
        <taxon>Eukaryota</taxon>
        <taxon>Fungi</taxon>
        <taxon>Dikarya</taxon>
        <taxon>Basidiomycota</taxon>
        <taxon>Agaricomycotina</taxon>
        <taxon>Agaricomycetes</taxon>
        <taxon>Russulales</taxon>
        <taxon>Bondarzewiaceae</taxon>
        <taxon>Heterobasidion</taxon>
        <taxon>Heterobasidion annosum species complex</taxon>
    </lineage>
</organism>
<keyword evidence="2" id="KW-0472">Membrane</keyword>
<dbReference type="PANTHER" id="PTHR18034:SF3">
    <property type="entry name" value="PRE-MRNA-SPLICING FACTOR CWC22 HOMOLOG"/>
    <property type="match status" value="1"/>
</dbReference>
<evidence type="ECO:0000256" key="2">
    <source>
        <dbReference type="SAM" id="Phobius"/>
    </source>
</evidence>
<dbReference type="InterPro" id="IPR016024">
    <property type="entry name" value="ARM-type_fold"/>
</dbReference>
<gene>
    <name evidence="3" type="ORF">HETIRDRAFT_455340</name>
</gene>
<dbReference type="GO" id="GO:0071013">
    <property type="term" value="C:catalytic step 2 spliceosome"/>
    <property type="evidence" value="ECO:0007669"/>
    <property type="project" value="TreeGrafter"/>
</dbReference>
<feature type="compositionally biased region" description="Basic and acidic residues" evidence="1">
    <location>
        <begin position="26"/>
        <end position="43"/>
    </location>
</feature>
<dbReference type="AlphaFoldDB" id="W4JU07"/>
<dbReference type="eggNOG" id="KOG2140">
    <property type="taxonomic scope" value="Eukaryota"/>
</dbReference>
<reference evidence="3 4" key="1">
    <citation type="journal article" date="2012" name="New Phytol.">
        <title>Insight into trade-off between wood decay and parasitism from the genome of a fungal forest pathogen.</title>
        <authorList>
            <person name="Olson A."/>
            <person name="Aerts A."/>
            <person name="Asiegbu F."/>
            <person name="Belbahri L."/>
            <person name="Bouzid O."/>
            <person name="Broberg A."/>
            <person name="Canback B."/>
            <person name="Coutinho P.M."/>
            <person name="Cullen D."/>
            <person name="Dalman K."/>
            <person name="Deflorio G."/>
            <person name="van Diepen L.T."/>
            <person name="Dunand C."/>
            <person name="Duplessis S."/>
            <person name="Durling M."/>
            <person name="Gonthier P."/>
            <person name="Grimwood J."/>
            <person name="Fossdal C.G."/>
            <person name="Hansson D."/>
            <person name="Henrissat B."/>
            <person name="Hietala A."/>
            <person name="Himmelstrand K."/>
            <person name="Hoffmeister D."/>
            <person name="Hogberg N."/>
            <person name="James T.Y."/>
            <person name="Karlsson M."/>
            <person name="Kohler A."/>
            <person name="Kues U."/>
            <person name="Lee Y.H."/>
            <person name="Lin Y.C."/>
            <person name="Lind M."/>
            <person name="Lindquist E."/>
            <person name="Lombard V."/>
            <person name="Lucas S."/>
            <person name="Lunden K."/>
            <person name="Morin E."/>
            <person name="Murat C."/>
            <person name="Park J."/>
            <person name="Raffaello T."/>
            <person name="Rouze P."/>
            <person name="Salamov A."/>
            <person name="Schmutz J."/>
            <person name="Solheim H."/>
            <person name="Stahlberg J."/>
            <person name="Velez H."/>
            <person name="de Vries R.P."/>
            <person name="Wiebenga A."/>
            <person name="Woodward S."/>
            <person name="Yakovlev I."/>
            <person name="Garbelotto M."/>
            <person name="Martin F."/>
            <person name="Grigoriev I.V."/>
            <person name="Stenlid J."/>
        </authorList>
    </citation>
    <scope>NUCLEOTIDE SEQUENCE [LARGE SCALE GENOMIC DNA]</scope>
    <source>
        <strain evidence="3 4">TC 32-1</strain>
    </source>
</reference>
<dbReference type="Proteomes" id="UP000030671">
    <property type="component" value="Unassembled WGS sequence"/>
</dbReference>
<feature type="region of interest" description="Disordered" evidence="1">
    <location>
        <begin position="470"/>
        <end position="496"/>
    </location>
</feature>
<dbReference type="STRING" id="747525.W4JU07"/>
<feature type="region of interest" description="Disordered" evidence="1">
    <location>
        <begin position="260"/>
        <end position="308"/>
    </location>
</feature>
<keyword evidence="4" id="KW-1185">Reference proteome</keyword>
<keyword evidence="2" id="KW-1133">Transmembrane helix</keyword>
<dbReference type="InParanoid" id="W4JU07"/>
<evidence type="ECO:0000256" key="1">
    <source>
        <dbReference type="SAM" id="MobiDB-lite"/>
    </source>
</evidence>
<dbReference type="HOGENOM" id="CLU_006308_3_3_1"/>
<evidence type="ECO:0000313" key="4">
    <source>
        <dbReference type="Proteomes" id="UP000030671"/>
    </source>
</evidence>
<keyword evidence="2" id="KW-0812">Transmembrane</keyword>
<dbReference type="KEGG" id="hir:HETIRDRAFT_455340"/>
<accession>W4JU07</accession>
<feature type="transmembrane region" description="Helical" evidence="2">
    <location>
        <begin position="567"/>
        <end position="589"/>
    </location>
</feature>